<evidence type="ECO:0000313" key="10">
    <source>
        <dbReference type="EMBL" id="KAK7791257.1"/>
    </source>
</evidence>
<comment type="catalytic activity">
    <reaction evidence="1">
        <text>1-(4-methoxyphenyl)-N-methyl-N-[(3-methyloxetan-3-yl)methyl]methanamine + H2O = 2-{[(4-methoxybenzyl)(methyl)amino]methyl}-2-methylpropane-1,3-diol</text>
        <dbReference type="Rhea" id="RHEA:55764"/>
        <dbReference type="ChEBI" id="CHEBI:15377"/>
        <dbReference type="ChEBI" id="CHEBI:139161"/>
        <dbReference type="ChEBI" id="CHEBI:139164"/>
        <dbReference type="EC" id="3.3.2.9"/>
    </reaction>
</comment>
<comment type="subcellular location">
    <subcellularLocation>
        <location evidence="2">Microsome membrane</location>
        <topology evidence="2">Single-pass membrane protein</topology>
    </subcellularLocation>
</comment>
<dbReference type="InterPro" id="IPR000639">
    <property type="entry name" value="Epox_hydrolase-like"/>
</dbReference>
<dbReference type="GO" id="GO:0097176">
    <property type="term" value="P:epoxide metabolic process"/>
    <property type="evidence" value="ECO:0007669"/>
    <property type="project" value="TreeGrafter"/>
</dbReference>
<feature type="compositionally biased region" description="Basic and acidic residues" evidence="8">
    <location>
        <begin position="1"/>
        <end position="11"/>
    </location>
</feature>
<sequence>MSVRSHTSERHQRSRKPGVKFRARSNKTIMGFFKKITIIGAVLTLISAVAIGVICLRSLPAPSLPEQYWGPGEPKADKTVIVPFKINISDHIIDDLNDRLELLPPLTPPLENANFRYGFNSDYLQKVVQIWLKEYKWREREAFLNKFPQFKTQVAGLNIHFIHVKPSKVPEGVRVLPLLLLHGWPGSVREFYDLIPLLTTPREHEKFVFEVVAPSLPGYGFSDGASKKGLGAAQMAVVLKSLMERIGFKKFYVQGGDWGSIIGSDMSILFPNSVLGYHSNMCFVNSPLATVKQIISSIWPSLFIDEDKISNFRSFGERLMYLLEETGYMHLQSTKPDTIGVALRDSPAGLASYILEKFSTWTDREWRSLADGGLTKKYKLINLLDNIMIYWVTGSITTSLRLYSETFNKAQFSLGIDRAQCTVPTACALFPNEIDYQHEFILKDKYVNLIQVTEMPRGGHFAAFEEPELLADDIWEAVYKMRLPPKGK</sequence>
<evidence type="ECO:0000313" key="11">
    <source>
        <dbReference type="Proteomes" id="UP001378592"/>
    </source>
</evidence>
<keyword evidence="11" id="KW-1185">Reference proteome</keyword>
<dbReference type="EC" id="3.3.2.9" evidence="4"/>
<dbReference type="PIRSF" id="PIRSF001112">
    <property type="entry name" value="Epoxide_hydrolase"/>
    <property type="match status" value="1"/>
</dbReference>
<dbReference type="Pfam" id="PF06441">
    <property type="entry name" value="EHN"/>
    <property type="match status" value="1"/>
</dbReference>
<dbReference type="SUPFAM" id="SSF53474">
    <property type="entry name" value="alpha/beta-Hydrolases"/>
    <property type="match status" value="1"/>
</dbReference>
<comment type="similarity">
    <text evidence="3">Belongs to the peptidase S33 family.</text>
</comment>
<organism evidence="10 11">
    <name type="scientific">Gryllus longicercus</name>
    <dbReference type="NCBI Taxonomy" id="2509291"/>
    <lineage>
        <taxon>Eukaryota</taxon>
        <taxon>Metazoa</taxon>
        <taxon>Ecdysozoa</taxon>
        <taxon>Arthropoda</taxon>
        <taxon>Hexapoda</taxon>
        <taxon>Insecta</taxon>
        <taxon>Pterygota</taxon>
        <taxon>Neoptera</taxon>
        <taxon>Polyneoptera</taxon>
        <taxon>Orthoptera</taxon>
        <taxon>Ensifera</taxon>
        <taxon>Gryllidea</taxon>
        <taxon>Grylloidea</taxon>
        <taxon>Gryllidae</taxon>
        <taxon>Gryllinae</taxon>
        <taxon>Gryllus</taxon>
    </lineage>
</organism>
<evidence type="ECO:0000256" key="1">
    <source>
        <dbReference type="ARBA" id="ARBA00000221"/>
    </source>
</evidence>
<feature type="active site" description="Proton acceptor" evidence="7">
    <location>
        <position position="460"/>
    </location>
</feature>
<evidence type="ECO:0000256" key="4">
    <source>
        <dbReference type="ARBA" id="ARBA00012091"/>
    </source>
</evidence>
<dbReference type="EMBL" id="JAZDUA010000547">
    <property type="protein sequence ID" value="KAK7791257.1"/>
    <property type="molecule type" value="Genomic_DNA"/>
</dbReference>
<evidence type="ECO:0000256" key="5">
    <source>
        <dbReference type="ARBA" id="ARBA00022797"/>
    </source>
</evidence>
<feature type="domain" description="Epoxide hydrolase N-terminal" evidence="9">
    <location>
        <begin position="82"/>
        <end position="191"/>
    </location>
</feature>
<evidence type="ECO:0000259" key="9">
    <source>
        <dbReference type="Pfam" id="PF06441"/>
    </source>
</evidence>
<evidence type="ECO:0000256" key="6">
    <source>
        <dbReference type="ARBA" id="ARBA00022801"/>
    </source>
</evidence>
<dbReference type="InterPro" id="IPR029058">
    <property type="entry name" value="AB_hydrolase_fold"/>
</dbReference>
<feature type="region of interest" description="Disordered" evidence="8">
    <location>
        <begin position="1"/>
        <end position="20"/>
    </location>
</feature>
<feature type="active site" description="Proton donor" evidence="7">
    <location>
        <position position="403"/>
    </location>
</feature>
<reference evidence="10 11" key="1">
    <citation type="submission" date="2024-03" db="EMBL/GenBank/DDBJ databases">
        <title>The genome assembly and annotation of the cricket Gryllus longicercus Weissman &amp; Gray.</title>
        <authorList>
            <person name="Szrajer S."/>
            <person name="Gray D."/>
            <person name="Ylla G."/>
        </authorList>
    </citation>
    <scope>NUCLEOTIDE SEQUENCE [LARGE SCALE GENOMIC DNA]</scope>
    <source>
        <strain evidence="10">DAG 2021-001</strain>
        <tissue evidence="10">Whole body minus gut</tissue>
    </source>
</reference>
<accession>A0AAN9YVQ4</accession>
<comment type="caution">
    <text evidence="10">The sequence shown here is derived from an EMBL/GenBank/DDBJ whole genome shotgun (WGS) entry which is preliminary data.</text>
</comment>
<evidence type="ECO:0000256" key="2">
    <source>
        <dbReference type="ARBA" id="ARBA00004111"/>
    </source>
</evidence>
<protein>
    <recommendedName>
        <fullName evidence="4">microsomal epoxide hydrolase</fullName>
        <ecNumber evidence="4">3.3.2.9</ecNumber>
    </recommendedName>
</protein>
<dbReference type="PANTHER" id="PTHR21661:SF35">
    <property type="entry name" value="EPOXIDE HYDROLASE"/>
    <property type="match status" value="1"/>
</dbReference>
<name>A0AAN9YVQ4_9ORTH</name>
<gene>
    <name evidence="10" type="ORF">R5R35_005580</name>
</gene>
<keyword evidence="5" id="KW-0058">Aromatic hydrocarbons catabolism</keyword>
<proteinExistence type="inferred from homology"/>
<keyword evidence="6" id="KW-0378">Hydrolase</keyword>
<dbReference type="InterPro" id="IPR016292">
    <property type="entry name" value="Epoxide_hydrolase"/>
</dbReference>
<dbReference type="PRINTS" id="PR00412">
    <property type="entry name" value="EPOXHYDRLASE"/>
</dbReference>
<dbReference type="GO" id="GO:0033961">
    <property type="term" value="F:cis-stilbene-oxide hydrolase activity"/>
    <property type="evidence" value="ECO:0007669"/>
    <property type="project" value="UniProtKB-EC"/>
</dbReference>
<dbReference type="Gene3D" id="3.40.50.1820">
    <property type="entry name" value="alpha/beta hydrolase"/>
    <property type="match status" value="1"/>
</dbReference>
<dbReference type="AlphaFoldDB" id="A0AAN9YVQ4"/>
<evidence type="ECO:0000256" key="7">
    <source>
        <dbReference type="PIRSR" id="PIRSR001112-1"/>
    </source>
</evidence>
<dbReference type="Proteomes" id="UP001378592">
    <property type="component" value="Unassembled WGS sequence"/>
</dbReference>
<feature type="active site" description="Nucleophile" evidence="7">
    <location>
        <position position="257"/>
    </location>
</feature>
<dbReference type="PANTHER" id="PTHR21661">
    <property type="entry name" value="EPOXIDE HYDROLASE 1-RELATED"/>
    <property type="match status" value="1"/>
</dbReference>
<dbReference type="InterPro" id="IPR010497">
    <property type="entry name" value="Epoxide_hydro_N"/>
</dbReference>
<evidence type="ECO:0000256" key="3">
    <source>
        <dbReference type="ARBA" id="ARBA00010088"/>
    </source>
</evidence>
<evidence type="ECO:0000256" key="8">
    <source>
        <dbReference type="SAM" id="MobiDB-lite"/>
    </source>
</evidence>